<sequence>MKSTVETLEPTKVRLTVEVPYEELKPEMDKAYKDISSQVAIPGFRKGHVPPRIIDQRFGRAAVIEQAVNEVLPGTYSRAVAENKLRPMAQPDVEVTEIPNTKGAQGGQMVFTAEVDVVPAFELPEIGEDTVIEVQATAVTDEDVQKELDELRGRFASLKPVKRQAKTGDFVTIDLTATVDGEEVDSVSEVSYEIGSGTMLDGQDKALRGTHAGDDVTFTSVLKGGDHEGEEAEVSLHVHSVKTRELPEADDEFAQMVSEFDTIVELTDDLREQAANSKRSEQAVEARTKLIDVLLERTEILLPADVVDHEVGHRVSEDASEEERSTAHADVERELREEILSESLAERYEVKVSQQELIDYMIQMSQTFGMDINQMIQDSSQVSELVGQLGRTKALIQALRSVTVKDSEGGDVDLTPFFGDDGDGDEAADGTVASGDAAPAPEETDPGEAADADAAEETDVK</sequence>
<comment type="subcellular location">
    <subcellularLocation>
        <location evidence="11">Cytoplasm</location>
    </subcellularLocation>
    <text evidence="11">About half TF is bound to the ribosome near the polypeptide exit tunnel while the other half is free in the cytoplasm.</text>
</comment>
<comment type="caution">
    <text evidence="16">The sequence shown here is derived from an EMBL/GenBank/DDBJ whole genome shotgun (WGS) entry which is preliminary data.</text>
</comment>
<evidence type="ECO:0000256" key="4">
    <source>
        <dbReference type="ARBA" id="ARBA00016902"/>
    </source>
</evidence>
<dbReference type="InterPro" id="IPR005215">
    <property type="entry name" value="Trig_fac"/>
</dbReference>
<dbReference type="InterPro" id="IPR037041">
    <property type="entry name" value="Trigger_fac_C_sf"/>
</dbReference>
<feature type="compositionally biased region" description="Acidic residues" evidence="14">
    <location>
        <begin position="442"/>
        <end position="461"/>
    </location>
</feature>
<proteinExistence type="inferred from homology"/>
<reference evidence="17" key="1">
    <citation type="journal article" date="2019" name="Int. J. Syst. Evol. Microbiol.">
        <title>The Global Catalogue of Microorganisms (GCM) 10K type strain sequencing project: providing services to taxonomists for standard genome sequencing and annotation.</title>
        <authorList>
            <consortium name="The Broad Institute Genomics Platform"/>
            <consortium name="The Broad Institute Genome Sequencing Center for Infectious Disease"/>
            <person name="Wu L."/>
            <person name="Ma J."/>
        </authorList>
    </citation>
    <scope>NUCLEOTIDE SEQUENCE [LARGE SCALE GENOMIC DNA]</scope>
    <source>
        <strain evidence="17">CCUG 56698</strain>
    </source>
</reference>
<dbReference type="InterPro" id="IPR036611">
    <property type="entry name" value="Trigger_fac_ribosome-bd_sf"/>
</dbReference>
<keyword evidence="17" id="KW-1185">Reference proteome</keyword>
<dbReference type="InterPro" id="IPR008880">
    <property type="entry name" value="Trigger_fac_C"/>
</dbReference>
<evidence type="ECO:0000259" key="15">
    <source>
        <dbReference type="PROSITE" id="PS50059"/>
    </source>
</evidence>
<keyword evidence="8 11" id="KW-0413">Isomerase</keyword>
<feature type="region of interest" description="Disordered" evidence="14">
    <location>
        <begin position="409"/>
        <end position="461"/>
    </location>
</feature>
<evidence type="ECO:0000313" key="16">
    <source>
        <dbReference type="EMBL" id="MFC7580104.1"/>
    </source>
</evidence>
<dbReference type="InterPro" id="IPR027304">
    <property type="entry name" value="Trigger_fact/SurA_dom_sf"/>
</dbReference>
<name>A0ABW2SJY5_9ACTO</name>
<comment type="similarity">
    <text evidence="2 11 13">Belongs to the FKBP-type PPIase family. Tig subfamily.</text>
</comment>
<dbReference type="Pfam" id="PF05698">
    <property type="entry name" value="Trigger_C"/>
    <property type="match status" value="1"/>
</dbReference>
<evidence type="ECO:0000256" key="2">
    <source>
        <dbReference type="ARBA" id="ARBA00005464"/>
    </source>
</evidence>
<evidence type="ECO:0000256" key="6">
    <source>
        <dbReference type="ARBA" id="ARBA00023110"/>
    </source>
</evidence>
<dbReference type="PIRSF" id="PIRSF003095">
    <property type="entry name" value="Trigger_factor"/>
    <property type="match status" value="1"/>
</dbReference>
<dbReference type="SUPFAM" id="SSF102735">
    <property type="entry name" value="Trigger factor ribosome-binding domain"/>
    <property type="match status" value="1"/>
</dbReference>
<evidence type="ECO:0000256" key="9">
    <source>
        <dbReference type="ARBA" id="ARBA00023306"/>
    </source>
</evidence>
<evidence type="ECO:0000256" key="12">
    <source>
        <dbReference type="PROSITE-ProRule" id="PRU00277"/>
    </source>
</evidence>
<comment type="catalytic activity">
    <reaction evidence="1 11 12">
        <text>[protein]-peptidylproline (omega=180) = [protein]-peptidylproline (omega=0)</text>
        <dbReference type="Rhea" id="RHEA:16237"/>
        <dbReference type="Rhea" id="RHEA-COMP:10747"/>
        <dbReference type="Rhea" id="RHEA-COMP:10748"/>
        <dbReference type="ChEBI" id="CHEBI:83833"/>
        <dbReference type="ChEBI" id="CHEBI:83834"/>
        <dbReference type="EC" id="5.2.1.8"/>
    </reaction>
</comment>
<dbReference type="EMBL" id="JBHTEF010000001">
    <property type="protein sequence ID" value="MFC7580104.1"/>
    <property type="molecule type" value="Genomic_DNA"/>
</dbReference>
<keyword evidence="11" id="KW-0963">Cytoplasm</keyword>
<evidence type="ECO:0000256" key="1">
    <source>
        <dbReference type="ARBA" id="ARBA00000971"/>
    </source>
</evidence>
<organism evidence="16 17">
    <name type="scientific">Schaalia naturae</name>
    <dbReference type="NCBI Taxonomy" id="635203"/>
    <lineage>
        <taxon>Bacteria</taxon>
        <taxon>Bacillati</taxon>
        <taxon>Actinomycetota</taxon>
        <taxon>Actinomycetes</taxon>
        <taxon>Actinomycetales</taxon>
        <taxon>Actinomycetaceae</taxon>
        <taxon>Schaalia</taxon>
    </lineage>
</organism>
<evidence type="ECO:0000256" key="14">
    <source>
        <dbReference type="SAM" id="MobiDB-lite"/>
    </source>
</evidence>
<feature type="domain" description="PPIase FKBP-type" evidence="15">
    <location>
        <begin position="168"/>
        <end position="219"/>
    </location>
</feature>
<dbReference type="GO" id="GO:0003755">
    <property type="term" value="F:peptidyl-prolyl cis-trans isomerase activity"/>
    <property type="evidence" value="ECO:0007669"/>
    <property type="project" value="UniProtKB-EC"/>
</dbReference>
<evidence type="ECO:0000256" key="7">
    <source>
        <dbReference type="ARBA" id="ARBA00023186"/>
    </source>
</evidence>
<evidence type="ECO:0000256" key="3">
    <source>
        <dbReference type="ARBA" id="ARBA00013194"/>
    </source>
</evidence>
<dbReference type="PANTHER" id="PTHR30560:SF3">
    <property type="entry name" value="TRIGGER FACTOR-LIKE PROTEIN TIG, CHLOROPLASTIC"/>
    <property type="match status" value="1"/>
</dbReference>
<dbReference type="RefSeq" id="WP_380971812.1">
    <property type="nucleotide sequence ID" value="NZ_JBHTEF010000001.1"/>
</dbReference>
<keyword evidence="7 11" id="KW-0143">Chaperone</keyword>
<keyword evidence="5 11" id="KW-0132">Cell division</keyword>
<gene>
    <name evidence="11 16" type="primary">tig</name>
    <name evidence="16" type="ORF">ACFQWG_02565</name>
</gene>
<evidence type="ECO:0000256" key="11">
    <source>
        <dbReference type="HAMAP-Rule" id="MF_00303"/>
    </source>
</evidence>
<dbReference type="Gene3D" id="1.10.3120.10">
    <property type="entry name" value="Trigger factor, C-terminal domain"/>
    <property type="match status" value="1"/>
</dbReference>
<evidence type="ECO:0000256" key="8">
    <source>
        <dbReference type="ARBA" id="ARBA00023235"/>
    </source>
</evidence>
<dbReference type="PANTHER" id="PTHR30560">
    <property type="entry name" value="TRIGGER FACTOR CHAPERONE AND PEPTIDYL-PROLYL CIS/TRANS ISOMERASE"/>
    <property type="match status" value="1"/>
</dbReference>
<keyword evidence="6 11" id="KW-0697">Rotamase</keyword>
<keyword evidence="9 11" id="KW-0131">Cell cycle</keyword>
<dbReference type="SUPFAM" id="SSF54534">
    <property type="entry name" value="FKBP-like"/>
    <property type="match status" value="1"/>
</dbReference>
<evidence type="ECO:0000256" key="10">
    <source>
        <dbReference type="ARBA" id="ARBA00029986"/>
    </source>
</evidence>
<accession>A0ABW2SJY5</accession>
<evidence type="ECO:0000256" key="13">
    <source>
        <dbReference type="RuleBase" id="RU003914"/>
    </source>
</evidence>
<dbReference type="Gene3D" id="3.10.50.40">
    <property type="match status" value="1"/>
</dbReference>
<comment type="function">
    <text evidence="11">Involved in protein export. Acts as a chaperone by maintaining the newly synthesized protein in an open conformation. Functions as a peptidyl-prolyl cis-trans isomerase.</text>
</comment>
<dbReference type="InterPro" id="IPR008881">
    <property type="entry name" value="Trigger_fac_ribosome-bd_bac"/>
</dbReference>
<dbReference type="NCBIfam" id="TIGR00115">
    <property type="entry name" value="tig"/>
    <property type="match status" value="1"/>
</dbReference>
<dbReference type="InterPro" id="IPR046357">
    <property type="entry name" value="PPIase_dom_sf"/>
</dbReference>
<dbReference type="Proteomes" id="UP001596527">
    <property type="component" value="Unassembled WGS sequence"/>
</dbReference>
<dbReference type="HAMAP" id="MF_00303">
    <property type="entry name" value="Trigger_factor_Tig"/>
    <property type="match status" value="1"/>
</dbReference>
<dbReference type="InterPro" id="IPR001179">
    <property type="entry name" value="PPIase_FKBP_dom"/>
</dbReference>
<dbReference type="Pfam" id="PF00254">
    <property type="entry name" value="FKBP_C"/>
    <property type="match status" value="1"/>
</dbReference>
<dbReference type="Gene3D" id="3.30.70.1050">
    <property type="entry name" value="Trigger factor ribosome-binding domain"/>
    <property type="match status" value="1"/>
</dbReference>
<evidence type="ECO:0000256" key="5">
    <source>
        <dbReference type="ARBA" id="ARBA00022618"/>
    </source>
</evidence>
<evidence type="ECO:0000313" key="17">
    <source>
        <dbReference type="Proteomes" id="UP001596527"/>
    </source>
</evidence>
<dbReference type="Pfam" id="PF05697">
    <property type="entry name" value="Trigger_N"/>
    <property type="match status" value="1"/>
</dbReference>
<dbReference type="PROSITE" id="PS50059">
    <property type="entry name" value="FKBP_PPIASE"/>
    <property type="match status" value="1"/>
</dbReference>
<dbReference type="SUPFAM" id="SSF109998">
    <property type="entry name" value="Triger factor/SurA peptide-binding domain-like"/>
    <property type="match status" value="1"/>
</dbReference>
<dbReference type="EC" id="5.2.1.8" evidence="3 11"/>
<comment type="domain">
    <text evidence="11">Consists of 3 domains; the N-terminus binds the ribosome, the middle domain has PPIase activity, while the C-terminus has intrinsic chaperone activity on its own.</text>
</comment>
<protein>
    <recommendedName>
        <fullName evidence="4 11">Trigger factor</fullName>
        <shortName evidence="11">TF</shortName>
        <ecNumber evidence="3 11">5.2.1.8</ecNumber>
    </recommendedName>
    <alternativeName>
        <fullName evidence="10 11">PPIase</fullName>
    </alternativeName>
</protein>